<proteinExistence type="predicted"/>
<sequence>MCPVIDLKGFQDNEPVGKKIIHLAINKISQRLAVLRGDSIIEVYDISKNRLEMILPNPKNCNIHAISWFNDKLYAGGFDGYLIEYTIGFNFFSAKILFKYEPIWCIVTQYYKLMFSTENGKIYIFNVPKNEDEDYVLCDTISFMDRIIHFDVNGDYIVASGVENIFVIQGTTIINNFSLKSRNNDPCIVWCCKFVE</sequence>
<dbReference type="InterPro" id="IPR036322">
    <property type="entry name" value="WD40_repeat_dom_sf"/>
</dbReference>
<evidence type="ECO:0000313" key="1">
    <source>
        <dbReference type="EMBL" id="OAF64748.1"/>
    </source>
</evidence>
<dbReference type="Proteomes" id="UP000078046">
    <property type="component" value="Unassembled WGS sequence"/>
</dbReference>
<dbReference type="AlphaFoldDB" id="A0A177ARX4"/>
<gene>
    <name evidence="1" type="ORF">A3Q56_07538</name>
</gene>
<protein>
    <submittedName>
        <fullName evidence="1">Uncharacterized protein</fullName>
    </submittedName>
</protein>
<reference evidence="1 2" key="1">
    <citation type="submission" date="2016-04" db="EMBL/GenBank/DDBJ databases">
        <title>The genome of Intoshia linei affirms orthonectids as highly simplified spiralians.</title>
        <authorList>
            <person name="Mikhailov K.V."/>
            <person name="Slusarev G.S."/>
            <person name="Nikitin M.A."/>
            <person name="Logacheva M.D."/>
            <person name="Penin A."/>
            <person name="Aleoshin V."/>
            <person name="Panchin Y.V."/>
        </authorList>
    </citation>
    <scope>NUCLEOTIDE SEQUENCE [LARGE SCALE GENOMIC DNA]</scope>
    <source>
        <strain evidence="1">Intl2013</strain>
        <tissue evidence="1">Whole animal</tissue>
    </source>
</reference>
<dbReference type="PANTHER" id="PTHR44163:SF1">
    <property type="entry name" value="U3 SMALL NUCLEOLAR RNA-ASSOCIATED PROTEIN 4 HOMOLOG"/>
    <property type="match status" value="1"/>
</dbReference>
<name>A0A177ARX4_9BILA</name>
<dbReference type="InterPro" id="IPR015943">
    <property type="entry name" value="WD40/YVTN_repeat-like_dom_sf"/>
</dbReference>
<dbReference type="InterPro" id="IPR046351">
    <property type="entry name" value="UTP4"/>
</dbReference>
<organism evidence="1 2">
    <name type="scientific">Intoshia linei</name>
    <dbReference type="NCBI Taxonomy" id="1819745"/>
    <lineage>
        <taxon>Eukaryota</taxon>
        <taxon>Metazoa</taxon>
        <taxon>Spiralia</taxon>
        <taxon>Lophotrochozoa</taxon>
        <taxon>Mesozoa</taxon>
        <taxon>Orthonectida</taxon>
        <taxon>Rhopaluridae</taxon>
        <taxon>Intoshia</taxon>
    </lineage>
</organism>
<dbReference type="GO" id="GO:0030686">
    <property type="term" value="C:90S preribosome"/>
    <property type="evidence" value="ECO:0007669"/>
    <property type="project" value="InterPro"/>
</dbReference>
<comment type="caution">
    <text evidence="1">The sequence shown here is derived from an EMBL/GenBank/DDBJ whole genome shotgun (WGS) entry which is preliminary data.</text>
</comment>
<keyword evidence="2" id="KW-1185">Reference proteome</keyword>
<dbReference type="GO" id="GO:0000462">
    <property type="term" value="P:maturation of SSU-rRNA from tricistronic rRNA transcript (SSU-rRNA, 5.8S rRNA, LSU-rRNA)"/>
    <property type="evidence" value="ECO:0007669"/>
    <property type="project" value="InterPro"/>
</dbReference>
<dbReference type="PANTHER" id="PTHR44163">
    <property type="entry name" value="U3 SMALL NUCLEOLAR RNA-ASSOCIATED PROTEIN 4 HOMOLOG"/>
    <property type="match status" value="1"/>
</dbReference>
<accession>A0A177ARX4</accession>
<dbReference type="GO" id="GO:0003723">
    <property type="term" value="F:RNA binding"/>
    <property type="evidence" value="ECO:0007669"/>
    <property type="project" value="TreeGrafter"/>
</dbReference>
<dbReference type="Gene3D" id="2.130.10.10">
    <property type="entry name" value="YVTN repeat-like/Quinoprotein amine dehydrogenase"/>
    <property type="match status" value="1"/>
</dbReference>
<dbReference type="EMBL" id="LWCA01001637">
    <property type="protein sequence ID" value="OAF64748.1"/>
    <property type="molecule type" value="Genomic_DNA"/>
</dbReference>
<dbReference type="GO" id="GO:0034455">
    <property type="term" value="C:t-UTP complex"/>
    <property type="evidence" value="ECO:0007669"/>
    <property type="project" value="TreeGrafter"/>
</dbReference>
<dbReference type="GO" id="GO:0032040">
    <property type="term" value="C:small-subunit processome"/>
    <property type="evidence" value="ECO:0007669"/>
    <property type="project" value="TreeGrafter"/>
</dbReference>
<dbReference type="OrthoDB" id="8883818at2759"/>
<evidence type="ECO:0000313" key="2">
    <source>
        <dbReference type="Proteomes" id="UP000078046"/>
    </source>
</evidence>
<dbReference type="SUPFAM" id="SSF50978">
    <property type="entry name" value="WD40 repeat-like"/>
    <property type="match status" value="1"/>
</dbReference>